<dbReference type="GeneID" id="74187173"/>
<dbReference type="SUPFAM" id="SSF47413">
    <property type="entry name" value="lambda repressor-like DNA-binding domains"/>
    <property type="match status" value="1"/>
</dbReference>
<dbReference type="RefSeq" id="WP_053031058.1">
    <property type="nucleotide sequence ID" value="NZ_CUEE01000011.1"/>
</dbReference>
<comment type="caution">
    <text evidence="2">The sequence shown here is derived from an EMBL/GenBank/DDBJ whole genome shotgun (WGS) entry which is preliminary data.</text>
</comment>
<dbReference type="CDD" id="cd00093">
    <property type="entry name" value="HTH_XRE"/>
    <property type="match status" value="1"/>
</dbReference>
<dbReference type="EMBL" id="JABVEG010000008">
    <property type="protein sequence ID" value="NUI83232.1"/>
    <property type="molecule type" value="Genomic_DNA"/>
</dbReference>
<dbReference type="Gene3D" id="1.10.260.40">
    <property type="entry name" value="lambda repressor-like DNA-binding domains"/>
    <property type="match status" value="1"/>
</dbReference>
<dbReference type="Pfam" id="PF01381">
    <property type="entry name" value="HTH_3"/>
    <property type="match status" value="1"/>
</dbReference>
<proteinExistence type="predicted"/>
<protein>
    <submittedName>
        <fullName evidence="2">Helix-turn-helix transcriptional regulator</fullName>
    </submittedName>
</protein>
<reference evidence="2 3" key="1">
    <citation type="submission" date="2020-06" db="EMBL/GenBank/DDBJ databases">
        <title>Staphylococcus borealis sp. nov. -A novel member of the Staphylococcaceae family isolated from skin and blood in humans.</title>
        <authorList>
            <person name="Pain M."/>
            <person name="Wolden R."/>
            <person name="Jaen-Luchoro D."/>
            <person name="Salva-Serra F."/>
            <person name="Iglesias B.P."/>
            <person name="Karlsson R."/>
            <person name="Klingenberg C."/>
            <person name="Cavanagh J.P."/>
        </authorList>
    </citation>
    <scope>NUCLEOTIDE SEQUENCE [LARGE SCALE GENOMIC DNA]</scope>
    <source>
        <strain evidence="2 3">58-22</strain>
    </source>
</reference>
<dbReference type="Proteomes" id="UP000610527">
    <property type="component" value="Unassembled WGS sequence"/>
</dbReference>
<dbReference type="InterPro" id="IPR010982">
    <property type="entry name" value="Lambda_DNA-bd_dom_sf"/>
</dbReference>
<evidence type="ECO:0000313" key="2">
    <source>
        <dbReference type="EMBL" id="NUI83232.1"/>
    </source>
</evidence>
<evidence type="ECO:0000259" key="1">
    <source>
        <dbReference type="PROSITE" id="PS50943"/>
    </source>
</evidence>
<gene>
    <name evidence="2" type="ORF">HUN84_10950</name>
</gene>
<dbReference type="PROSITE" id="PS50943">
    <property type="entry name" value="HTH_CROC1"/>
    <property type="match status" value="1"/>
</dbReference>
<evidence type="ECO:0000313" key="3">
    <source>
        <dbReference type="Proteomes" id="UP000610527"/>
    </source>
</evidence>
<feature type="domain" description="HTH cro/C1-type" evidence="1">
    <location>
        <begin position="4"/>
        <end position="58"/>
    </location>
</feature>
<name>A0ABX2LN67_9STAP</name>
<keyword evidence="3" id="KW-1185">Reference proteome</keyword>
<sequence>MLNLKELREEKGLSRYQLSKLSGLSNSTIQSAELINENPGFLTVKRICDALDIEIKEVRKIKNGN</sequence>
<dbReference type="InterPro" id="IPR001387">
    <property type="entry name" value="Cro/C1-type_HTH"/>
</dbReference>
<organism evidence="2 3">
    <name type="scientific">Staphylococcus borealis</name>
    <dbReference type="NCBI Taxonomy" id="2742203"/>
    <lineage>
        <taxon>Bacteria</taxon>
        <taxon>Bacillati</taxon>
        <taxon>Bacillota</taxon>
        <taxon>Bacilli</taxon>
        <taxon>Bacillales</taxon>
        <taxon>Staphylococcaceae</taxon>
        <taxon>Staphylococcus</taxon>
    </lineage>
</organism>
<dbReference type="SMART" id="SM00530">
    <property type="entry name" value="HTH_XRE"/>
    <property type="match status" value="1"/>
</dbReference>
<accession>A0ABX2LN67</accession>